<dbReference type="InterPro" id="IPR011047">
    <property type="entry name" value="Quinoprotein_ADH-like_sf"/>
</dbReference>
<evidence type="ECO:0000256" key="4">
    <source>
        <dbReference type="ARBA" id="ARBA00020824"/>
    </source>
</evidence>
<dbReference type="Pfam" id="PF25293">
    <property type="entry name" value="Beta-prop_EMC1_N"/>
    <property type="match status" value="1"/>
</dbReference>
<dbReference type="PANTHER" id="PTHR21573">
    <property type="entry name" value="ER MEMBRANE PROTEIN COMPLEX SUBUNIT 1"/>
    <property type="match status" value="1"/>
</dbReference>
<proteinExistence type="inferred from homology"/>
<evidence type="ECO:0000256" key="7">
    <source>
        <dbReference type="ARBA" id="ARBA00022824"/>
    </source>
</evidence>
<dbReference type="Gene3D" id="2.130.10.10">
    <property type="entry name" value="YVTN repeat-like/Quinoprotein amine dehydrogenase"/>
    <property type="match status" value="1"/>
</dbReference>
<feature type="domain" description="EMC1 first beta-propeller" evidence="13">
    <location>
        <begin position="34"/>
        <end position="447"/>
    </location>
</feature>
<evidence type="ECO:0000256" key="6">
    <source>
        <dbReference type="ARBA" id="ARBA00022729"/>
    </source>
</evidence>
<evidence type="ECO:0000256" key="8">
    <source>
        <dbReference type="ARBA" id="ARBA00022989"/>
    </source>
</evidence>
<evidence type="ECO:0000313" key="15">
    <source>
        <dbReference type="RefSeq" id="XP_065674478.1"/>
    </source>
</evidence>
<evidence type="ECO:0000259" key="13">
    <source>
        <dbReference type="Pfam" id="PF25293"/>
    </source>
</evidence>
<evidence type="ECO:0000256" key="3">
    <source>
        <dbReference type="ARBA" id="ARBA00011276"/>
    </source>
</evidence>
<keyword evidence="8 11" id="KW-1133">Transmembrane helix</keyword>
<comment type="similarity">
    <text evidence="2">Belongs to the EMC1 family.</text>
</comment>
<keyword evidence="9 11" id="KW-0472">Membrane</keyword>
<keyword evidence="5 11" id="KW-0812">Transmembrane</keyword>
<dbReference type="Pfam" id="PF07774">
    <property type="entry name" value="EMC1_C"/>
    <property type="match status" value="1"/>
</dbReference>
<dbReference type="InterPro" id="IPR026895">
    <property type="entry name" value="EMC1"/>
</dbReference>
<keyword evidence="6" id="KW-0732">Signal</keyword>
<evidence type="ECO:0000259" key="12">
    <source>
        <dbReference type="Pfam" id="PF07774"/>
    </source>
</evidence>
<dbReference type="GeneID" id="100203611"/>
<dbReference type="PANTHER" id="PTHR21573:SF0">
    <property type="entry name" value="ER MEMBRANE PROTEIN COMPLEX SUBUNIT 1"/>
    <property type="match status" value="1"/>
</dbReference>
<evidence type="ECO:0000256" key="10">
    <source>
        <dbReference type="ARBA" id="ARBA00023180"/>
    </source>
</evidence>
<dbReference type="RefSeq" id="XP_065674478.1">
    <property type="nucleotide sequence ID" value="XM_065818406.1"/>
</dbReference>
<evidence type="ECO:0000256" key="1">
    <source>
        <dbReference type="ARBA" id="ARBA00004115"/>
    </source>
</evidence>
<evidence type="ECO:0000256" key="2">
    <source>
        <dbReference type="ARBA" id="ARBA00007904"/>
    </source>
</evidence>
<dbReference type="InterPro" id="IPR058545">
    <property type="entry name" value="Beta-prop_EMC1_1st"/>
</dbReference>
<gene>
    <name evidence="15" type="primary">LOC100203611</name>
</gene>
<sequence>MAATRSFCDAVSIFRIIFFYCIVNIFFIQLSFGLYEDQVGLFDWRHKYIGKAKYVYFETNHSRNQRAYVSTESNVIAAINAKTGHLLWRKVFADDDGDVAMLFYKSNVLITISGSSKIIRSWNSKNGHLIWESGVHKFIPLVDSRFKNLPNIMKNHQATILEDESLLVVSNQQICVVSLNDGSEIWHYDVSESSQLFGAWSYNNKIHLFSVKIKSGKSYVSISYLDPETGNVIESIDVEADWILNDHISCEIVSSCLVCISSRTEVFVLNLKPEILPTFSKNNLDLKIFLEDSEFEKVKNFQIIPLSLEKVSDKACIKLGKYSVLFKLNVELLSVQVIKFLKSPGFFMSIDVISKKLIFEISESVLKNQPCLKVNVFEYNTLETTSNLESVIYLDAEIAPPTYGAVYLYQKQNELSYRFLLICEDYSMFLIQNVGNKEGKILWTRNEGLSQVSNVKMIELPPSTSALQLSLLHDEFSVNQNVGVFSKFINRVKAQFLHLQAFVSSLRKNNQFSNRNAEKSVSLKRDQFSIYKIILLMTKARKLFAINSQNGEIVWSHFLPHVSSNGSYEIIEQRTSAHFPLPSQCILIAPLNLNKKSTVIYKFNPLTGEGLKEPVTIENFEYLQVAELPFEDDKSAKVVGVVTSEKQLKIYPQNSYTIDKLKSHMDSIYIYLANQTTNTFIGYKIKETHSNFELYEVWSIFIPENQKLIVQKKKRNDEVVNSVGRVLGDHSVLYKYLNPNLIAFMTQQGSGVKGTSYVYLVDGVTGYIIYSSFHRSADLPLDLIHSENWLIYQYYSTKHRRTEMSVVELYEGFEEKNNTAFSSLDPGSSPMILSQGYFLPVSGVRTLAATITQRGITNRNILIGLENGFIHSLPKNFFDPRRNLKQSEMLNEEGVLPYSPELPVSPKGFVNYNMTVEKIRGIHTASAGLESTSLVLAYGLDLYFTRVMPSRMFDVLKEDFDYIFISGVLSLLIFSSLICGKMAFIKSLRMAWQ</sequence>
<dbReference type="SUPFAM" id="SSF50998">
    <property type="entry name" value="Quinoprotein alcohol dehydrogenase-like"/>
    <property type="match status" value="1"/>
</dbReference>
<comment type="subcellular location">
    <subcellularLocation>
        <location evidence="1">Endoplasmic reticulum membrane</location>
        <topology evidence="1">Single-pass type I membrane protein</topology>
    </subcellularLocation>
</comment>
<organism evidence="14 15">
    <name type="scientific">Hydra vulgaris</name>
    <name type="common">Hydra</name>
    <name type="synonym">Hydra attenuata</name>
    <dbReference type="NCBI Taxonomy" id="6087"/>
    <lineage>
        <taxon>Eukaryota</taxon>
        <taxon>Metazoa</taxon>
        <taxon>Cnidaria</taxon>
        <taxon>Hydrozoa</taxon>
        <taxon>Hydroidolina</taxon>
        <taxon>Anthoathecata</taxon>
        <taxon>Aplanulata</taxon>
        <taxon>Hydridae</taxon>
        <taxon>Hydra</taxon>
    </lineage>
</organism>
<keyword evidence="7" id="KW-0256">Endoplasmic reticulum</keyword>
<reference evidence="15" key="1">
    <citation type="submission" date="2025-08" db="UniProtKB">
        <authorList>
            <consortium name="RefSeq"/>
        </authorList>
    </citation>
    <scope>IDENTIFICATION</scope>
</reference>
<keyword evidence="14" id="KW-1185">Reference proteome</keyword>
<feature type="domain" description="ER membrane protein complex subunit 1 C-terminal" evidence="12">
    <location>
        <begin position="786"/>
        <end position="992"/>
    </location>
</feature>
<evidence type="ECO:0000256" key="5">
    <source>
        <dbReference type="ARBA" id="ARBA00022692"/>
    </source>
</evidence>
<dbReference type="InterPro" id="IPR011678">
    <property type="entry name" value="EMC1_C"/>
</dbReference>
<name>A0ABM4DJ13_HYDVU</name>
<feature type="transmembrane region" description="Helical" evidence="11">
    <location>
        <begin position="12"/>
        <end position="35"/>
    </location>
</feature>
<comment type="subunit">
    <text evidence="3">Component of the ER membrane protein complex (EMC).</text>
</comment>
<dbReference type="Proteomes" id="UP001652625">
    <property type="component" value="Chromosome 14"/>
</dbReference>
<keyword evidence="10" id="KW-0325">Glycoprotein</keyword>
<feature type="transmembrane region" description="Helical" evidence="11">
    <location>
        <begin position="962"/>
        <end position="984"/>
    </location>
</feature>
<evidence type="ECO:0000256" key="11">
    <source>
        <dbReference type="SAM" id="Phobius"/>
    </source>
</evidence>
<evidence type="ECO:0000313" key="14">
    <source>
        <dbReference type="Proteomes" id="UP001652625"/>
    </source>
</evidence>
<accession>A0ABM4DJ13</accession>
<evidence type="ECO:0000256" key="9">
    <source>
        <dbReference type="ARBA" id="ARBA00023136"/>
    </source>
</evidence>
<protein>
    <recommendedName>
        <fullName evidence="4">ER membrane protein complex subunit 1</fullName>
    </recommendedName>
</protein>
<dbReference type="InterPro" id="IPR015943">
    <property type="entry name" value="WD40/YVTN_repeat-like_dom_sf"/>
</dbReference>